<accession>A0ABV1ILU0</accession>
<dbReference type="RefSeq" id="WP_227623354.1">
    <property type="nucleotide sequence ID" value="NZ_JBBNIB010000106.1"/>
</dbReference>
<dbReference type="Proteomes" id="UP001439984">
    <property type="component" value="Unassembled WGS sequence"/>
</dbReference>
<name>A0ABV1ILU0_9FIRM</name>
<evidence type="ECO:0000313" key="2">
    <source>
        <dbReference type="Proteomes" id="UP001439984"/>
    </source>
</evidence>
<dbReference type="EMBL" id="JBBNIB010000106">
    <property type="protein sequence ID" value="MEQ2687803.1"/>
    <property type="molecule type" value="Genomic_DNA"/>
</dbReference>
<protein>
    <recommendedName>
        <fullName evidence="3">Tail fiber protein</fullName>
    </recommendedName>
</protein>
<keyword evidence="2" id="KW-1185">Reference proteome</keyword>
<comment type="caution">
    <text evidence="1">The sequence shown here is derived from an EMBL/GenBank/DDBJ whole genome shotgun (WGS) entry which is preliminary data.</text>
</comment>
<evidence type="ECO:0000313" key="1">
    <source>
        <dbReference type="EMBL" id="MEQ2687803.1"/>
    </source>
</evidence>
<sequence>MSWEKAAYTRAGAALLSESVSGGALIITRALAATEASDSDLTEAVTLSGETHEVDILGIDTVENDGKPARRVSIQITAGQTTYICHQVGVYGKLDTGPDETLLMVVQDNRGVEIPAASTSSDFKIELAVLLAVSNNANISVTVSPQVQAIMQLVEKELEQHDSNPNSHASVIEAAASAAVKRIEESGQIMTEAQVKKLIQTHSGSGYFGEYSLVLRADGWTPLPDTGPYQYIYDAALADSDSTLIPSGSTDVNDFAVTARAGVLNACETRDGSVRFFSQRVPDADIHVMLTLNGSGKGGGTNASGNVTIGQGLKRDESGAIAVSIGDGLAFDATDALTVRKDTVVTSDDLVNDEKLSQEIAEILK</sequence>
<organism evidence="1 2">
    <name type="scientific">Faecalibacterium longum</name>
    <dbReference type="NCBI Taxonomy" id="1851428"/>
    <lineage>
        <taxon>Bacteria</taxon>
        <taxon>Bacillati</taxon>
        <taxon>Bacillota</taxon>
        <taxon>Clostridia</taxon>
        <taxon>Eubacteriales</taxon>
        <taxon>Oscillospiraceae</taxon>
        <taxon>Faecalibacterium</taxon>
    </lineage>
</organism>
<gene>
    <name evidence="1" type="ORF">AAAU72_06370</name>
</gene>
<reference evidence="1 2" key="1">
    <citation type="submission" date="2024-04" db="EMBL/GenBank/DDBJ databases">
        <title>Human intestinal bacterial collection.</title>
        <authorList>
            <person name="Pauvert C."/>
            <person name="Hitch T.C.A."/>
            <person name="Clavel T."/>
        </authorList>
    </citation>
    <scope>NUCLEOTIDE SEQUENCE [LARGE SCALE GENOMIC DNA]</scope>
    <source>
        <strain evidence="1 2">CLA-AA-H236</strain>
    </source>
</reference>
<evidence type="ECO:0008006" key="3">
    <source>
        <dbReference type="Google" id="ProtNLM"/>
    </source>
</evidence>
<proteinExistence type="predicted"/>